<proteinExistence type="predicted"/>
<protein>
    <submittedName>
        <fullName evidence="1">Uncharacterized protein</fullName>
    </submittedName>
</protein>
<gene>
    <name evidence="1" type="ORF">BDV36DRAFT_250011</name>
</gene>
<keyword evidence="2" id="KW-1185">Reference proteome</keyword>
<dbReference type="EMBL" id="ML735710">
    <property type="protein sequence ID" value="KAE8420315.1"/>
    <property type="molecule type" value="Genomic_DNA"/>
</dbReference>
<evidence type="ECO:0000313" key="2">
    <source>
        <dbReference type="Proteomes" id="UP000325395"/>
    </source>
</evidence>
<accession>A0ABQ6WT79</accession>
<evidence type="ECO:0000313" key="1">
    <source>
        <dbReference type="EMBL" id="KAE8420315.1"/>
    </source>
</evidence>
<reference evidence="1 2" key="1">
    <citation type="submission" date="2019-04" db="EMBL/GenBank/DDBJ databases">
        <authorList>
            <consortium name="DOE Joint Genome Institute"/>
            <person name="Mondo S."/>
            <person name="Kjaerbolling I."/>
            <person name="Vesth T."/>
            <person name="Frisvad J.C."/>
            <person name="Nybo J.L."/>
            <person name="Theobald S."/>
            <person name="Kildgaard S."/>
            <person name="Isbrandt T."/>
            <person name="Kuo A."/>
            <person name="Sato A."/>
            <person name="Lyhne E.K."/>
            <person name="Kogle M.E."/>
            <person name="Wiebenga A."/>
            <person name="Kun R.S."/>
            <person name="Lubbers R.J."/>
            <person name="Makela M.R."/>
            <person name="Barry K."/>
            <person name="Chovatia M."/>
            <person name="Clum A."/>
            <person name="Daum C."/>
            <person name="Haridas S."/>
            <person name="He G."/>
            <person name="LaButti K."/>
            <person name="Lipzen A."/>
            <person name="Riley R."/>
            <person name="Salamov A."/>
            <person name="Simmons B.A."/>
            <person name="Magnuson J.K."/>
            <person name="Henrissat B."/>
            <person name="Mortensen U.H."/>
            <person name="Larsen T.O."/>
            <person name="Devries R.P."/>
            <person name="Grigoriev I.V."/>
            <person name="Machida M."/>
            <person name="Baker S.E."/>
            <person name="Andersen M.R."/>
            <person name="Cantor M.N."/>
            <person name="Hua S.X."/>
        </authorList>
    </citation>
    <scope>NUCLEOTIDE SEQUENCE [LARGE SCALE GENOMIC DNA]</scope>
    <source>
        <strain evidence="1 2">CBS 117616</strain>
    </source>
</reference>
<sequence>MDAWGTLCVIFCDYSDYSDFSFSFGGIYLVDWRGGFCGIILGSCSILSPVGRCFKEV</sequence>
<dbReference type="Proteomes" id="UP000325395">
    <property type="component" value="Unassembled WGS sequence"/>
</dbReference>
<organism evidence="1 2">
    <name type="scientific">Aspergillus pseudocaelatus</name>
    <dbReference type="NCBI Taxonomy" id="1825620"/>
    <lineage>
        <taxon>Eukaryota</taxon>
        <taxon>Fungi</taxon>
        <taxon>Dikarya</taxon>
        <taxon>Ascomycota</taxon>
        <taxon>Pezizomycotina</taxon>
        <taxon>Eurotiomycetes</taxon>
        <taxon>Eurotiomycetidae</taxon>
        <taxon>Eurotiales</taxon>
        <taxon>Aspergillaceae</taxon>
        <taxon>Aspergillus</taxon>
        <taxon>Aspergillus subgen. Circumdati</taxon>
    </lineage>
</organism>
<name>A0ABQ6WT79_9EURO</name>